<feature type="region of interest" description="Disordered" evidence="1">
    <location>
        <begin position="420"/>
        <end position="459"/>
    </location>
</feature>
<dbReference type="VEuPathDB" id="TriTrypDB:Lsey_0100_0120"/>
<name>A0A0N1HZ50_LEPSE</name>
<proteinExistence type="predicted"/>
<feature type="compositionally biased region" description="Basic and acidic residues" evidence="1">
    <location>
        <begin position="1"/>
        <end position="11"/>
    </location>
</feature>
<evidence type="ECO:0000313" key="3">
    <source>
        <dbReference type="Proteomes" id="UP000038009"/>
    </source>
</evidence>
<dbReference type="OrthoDB" id="267364at2759"/>
<dbReference type="AlphaFoldDB" id="A0A0N1HZ50"/>
<feature type="compositionally biased region" description="Low complexity" evidence="1">
    <location>
        <begin position="12"/>
        <end position="30"/>
    </location>
</feature>
<dbReference type="EMBL" id="LJSK01000100">
    <property type="protein sequence ID" value="KPI87161.1"/>
    <property type="molecule type" value="Genomic_DNA"/>
</dbReference>
<protein>
    <submittedName>
        <fullName evidence="2">Uncharacterized protein</fullName>
    </submittedName>
</protein>
<dbReference type="OMA" id="ARWMQQR"/>
<organism evidence="2 3">
    <name type="scientific">Leptomonas seymouri</name>
    <dbReference type="NCBI Taxonomy" id="5684"/>
    <lineage>
        <taxon>Eukaryota</taxon>
        <taxon>Discoba</taxon>
        <taxon>Euglenozoa</taxon>
        <taxon>Kinetoplastea</taxon>
        <taxon>Metakinetoplastina</taxon>
        <taxon>Trypanosomatida</taxon>
        <taxon>Trypanosomatidae</taxon>
        <taxon>Leishmaniinae</taxon>
        <taxon>Leptomonas</taxon>
    </lineage>
</organism>
<comment type="caution">
    <text evidence="2">The sequence shown here is derived from an EMBL/GenBank/DDBJ whole genome shotgun (WGS) entry which is preliminary data.</text>
</comment>
<evidence type="ECO:0000313" key="2">
    <source>
        <dbReference type="EMBL" id="KPI87161.1"/>
    </source>
</evidence>
<sequence length="459" mass="48684">MQHSNENRDSESGPSALSSPTSSRSTSTTSKHYASAPFLLQGPLSRRGAAVNDLVIVDTPPSFKTNPDLQTISLSLQSKGNPMKQWSPALAARSPHILDTAPSGAPHITLPLRDLQGGFGGTESLAMSCDECSPLTNASAPSLPYTWHESYLEESPNATRARWLNRQTFGPVLQSEYGGDSTISCSVRETYPDAETVWGGLLARNAQARDGKGESLSAAETVDHKNNIHGGSCGRRRERRFNLATAKIGGEGVGRGPLRRWSHADESVADVHRNPHGGESCALPAAKALFPAPADSEAKSVKAEHSDSPKHLLSDVSTVIATVQQARRLGPAAALEKRSRQMDNHCFPTLAQSNQPHPDGENAYLSTSTTLLPLLTPCDAADLRASREGGLGPPPCEAARGTSARLSACVVSSPSLFSGVSSLTDAGEDSTGNMVKANDGRSSRSGPIRRRVLKPIYDD</sequence>
<reference evidence="2 3" key="1">
    <citation type="journal article" date="2015" name="PLoS Pathog.">
        <title>Leptomonas seymouri: Adaptations to the Dixenous Life Cycle Analyzed by Genome Sequencing, Transcriptome Profiling and Co-infection with Leishmania donovani.</title>
        <authorList>
            <person name="Kraeva N."/>
            <person name="Butenko A."/>
            <person name="Hlavacova J."/>
            <person name="Kostygov A."/>
            <person name="Myskova J."/>
            <person name="Grybchuk D."/>
            <person name="Lestinova T."/>
            <person name="Votypka J."/>
            <person name="Volf P."/>
            <person name="Opperdoes F."/>
            <person name="Flegontov P."/>
            <person name="Lukes J."/>
            <person name="Yurchenko V."/>
        </authorList>
    </citation>
    <scope>NUCLEOTIDE SEQUENCE [LARGE SCALE GENOMIC DNA]</scope>
    <source>
        <strain evidence="2 3">ATCC 30220</strain>
    </source>
</reference>
<gene>
    <name evidence="2" type="ORF">ABL78_3763</name>
</gene>
<dbReference type="Proteomes" id="UP000038009">
    <property type="component" value="Unassembled WGS sequence"/>
</dbReference>
<feature type="region of interest" description="Disordered" evidence="1">
    <location>
        <begin position="1"/>
        <end position="31"/>
    </location>
</feature>
<accession>A0A0N1HZ50</accession>
<evidence type="ECO:0000256" key="1">
    <source>
        <dbReference type="SAM" id="MobiDB-lite"/>
    </source>
</evidence>
<keyword evidence="3" id="KW-1185">Reference proteome</keyword>